<dbReference type="RefSeq" id="XP_004350168.1">
    <property type="nucleotide sequence ID" value="XM_004350118.1"/>
</dbReference>
<dbReference type="SMART" id="SM00225">
    <property type="entry name" value="BTB"/>
    <property type="match status" value="1"/>
</dbReference>
<evidence type="ECO:0000259" key="1">
    <source>
        <dbReference type="SMART" id="SM00225"/>
    </source>
</evidence>
<dbReference type="GO" id="GO:0005737">
    <property type="term" value="C:cytoplasm"/>
    <property type="evidence" value="ECO:0007669"/>
    <property type="project" value="TreeGrafter"/>
</dbReference>
<dbReference type="PANTHER" id="PTHR14958">
    <property type="entry name" value="POTASSIUM CHANNEL TETRAMERISATION DOMAIN CONTAINING PROTEIN"/>
    <property type="match status" value="1"/>
</dbReference>
<name>F4QFL1_CACFS</name>
<accession>F4QFL1</accession>
<sequence>MNQSSDNIFNNFGYAQNVISSPQQGEWVKLNVGGQIIQTTLTTLRKDKDSMLYLMFHPQHGWNHCRDEQGAILVDADPRYFLVILNFLRHGELIVEPHLNYYGVWSIARYFQIKPIMDLLDIEDNDQSSWLTLLEDNFMAPDMDTTKWAVNRDSLGSAYDLEDEDGEVRLTGTWCRVNVDDFFQISTRCDGSNQGSPYFEIQNGLEFQYCRGTASIIGRGGLLPSGVVKIKKKGDFTFPAGVPVHFEIFDDGSNVSFTLWESISKTSLTIETTCTNRSLLNYIVFHNREKTGANHISYLSNVRVQRWTRATARKSKTKKLLKKMNHNLSSP</sequence>
<feature type="domain" description="BTB" evidence="1">
    <location>
        <begin position="26"/>
        <end position="128"/>
    </location>
</feature>
<dbReference type="GO" id="GO:0097602">
    <property type="term" value="F:cullin family protein binding"/>
    <property type="evidence" value="ECO:0007669"/>
    <property type="project" value="TreeGrafter"/>
</dbReference>
<protein>
    <recommendedName>
        <fullName evidence="1">BTB domain-containing protein</fullName>
    </recommendedName>
</protein>
<dbReference type="STRING" id="1054147.F4QFL1"/>
<dbReference type="GO" id="GO:0031463">
    <property type="term" value="C:Cul3-RING ubiquitin ligase complex"/>
    <property type="evidence" value="ECO:0007669"/>
    <property type="project" value="TreeGrafter"/>
</dbReference>
<dbReference type="GO" id="GO:0051260">
    <property type="term" value="P:protein homooligomerization"/>
    <property type="evidence" value="ECO:0007669"/>
    <property type="project" value="InterPro"/>
</dbReference>
<dbReference type="Gene3D" id="3.30.710.10">
    <property type="entry name" value="Potassium Channel Kv1.1, Chain A"/>
    <property type="match status" value="1"/>
</dbReference>
<dbReference type="InterPro" id="IPR003131">
    <property type="entry name" value="T1-type_BTB"/>
</dbReference>
<proteinExistence type="predicted"/>
<organism evidence="2 3">
    <name type="scientific">Cavenderia fasciculata</name>
    <name type="common">Slime mold</name>
    <name type="synonym">Dictyostelium fasciculatum</name>
    <dbReference type="NCBI Taxonomy" id="261658"/>
    <lineage>
        <taxon>Eukaryota</taxon>
        <taxon>Amoebozoa</taxon>
        <taxon>Evosea</taxon>
        <taxon>Eumycetozoa</taxon>
        <taxon>Dictyostelia</taxon>
        <taxon>Acytosteliales</taxon>
        <taxon>Cavenderiaceae</taxon>
        <taxon>Cavenderia</taxon>
    </lineage>
</organism>
<gene>
    <name evidence="2" type="ORF">DFA_11225</name>
</gene>
<evidence type="ECO:0000313" key="2">
    <source>
        <dbReference type="EMBL" id="EGG13464.1"/>
    </source>
</evidence>
<dbReference type="PANTHER" id="PTHR14958:SF29">
    <property type="entry name" value="INSOMNIAC, ISOFORM B"/>
    <property type="match status" value="1"/>
</dbReference>
<dbReference type="OrthoDB" id="1244179at2759"/>
<dbReference type="GO" id="GO:0043161">
    <property type="term" value="P:proteasome-mediated ubiquitin-dependent protein catabolic process"/>
    <property type="evidence" value="ECO:0007669"/>
    <property type="project" value="TreeGrafter"/>
</dbReference>
<dbReference type="EMBL" id="GL883029">
    <property type="protein sequence ID" value="EGG13464.1"/>
    <property type="molecule type" value="Genomic_DNA"/>
</dbReference>
<dbReference type="SUPFAM" id="SSF54695">
    <property type="entry name" value="POZ domain"/>
    <property type="match status" value="1"/>
</dbReference>
<dbReference type="InterPro" id="IPR000210">
    <property type="entry name" value="BTB/POZ_dom"/>
</dbReference>
<dbReference type="AlphaFoldDB" id="F4QFL1"/>
<dbReference type="OMA" id="FEIFDDG"/>
<dbReference type="Proteomes" id="UP000007797">
    <property type="component" value="Unassembled WGS sequence"/>
</dbReference>
<evidence type="ECO:0000313" key="3">
    <source>
        <dbReference type="Proteomes" id="UP000007797"/>
    </source>
</evidence>
<reference evidence="3" key="1">
    <citation type="journal article" date="2011" name="Genome Res.">
        <title>Phylogeny-wide analysis of social amoeba genomes highlights ancient origins for complex intercellular communication.</title>
        <authorList>
            <person name="Heidel A.J."/>
            <person name="Lawal H.M."/>
            <person name="Felder M."/>
            <person name="Schilde C."/>
            <person name="Helps N.R."/>
            <person name="Tunggal B."/>
            <person name="Rivero F."/>
            <person name="John U."/>
            <person name="Schleicher M."/>
            <person name="Eichinger L."/>
            <person name="Platzer M."/>
            <person name="Noegel A.A."/>
            <person name="Schaap P."/>
            <person name="Gloeckner G."/>
        </authorList>
    </citation>
    <scope>NUCLEOTIDE SEQUENCE [LARGE SCALE GENOMIC DNA]</scope>
    <source>
        <strain evidence="3">SH3</strain>
    </source>
</reference>
<dbReference type="KEGG" id="dfa:DFA_11225"/>
<keyword evidence="3" id="KW-1185">Reference proteome</keyword>
<dbReference type="GeneID" id="14866416"/>
<dbReference type="InterPro" id="IPR011333">
    <property type="entry name" value="SKP1/BTB/POZ_sf"/>
</dbReference>
<dbReference type="Pfam" id="PF02214">
    <property type="entry name" value="BTB_2"/>
    <property type="match status" value="1"/>
</dbReference>